<proteinExistence type="predicted"/>
<protein>
    <submittedName>
        <fullName evidence="2">Uncharacterized protein</fullName>
    </submittedName>
</protein>
<comment type="caution">
    <text evidence="2">The sequence shown here is derived from an EMBL/GenBank/DDBJ whole genome shotgun (WGS) entry which is preliminary data.</text>
</comment>
<dbReference type="InterPro" id="IPR025157">
    <property type="entry name" value="Hemagglutinin_rpt"/>
</dbReference>
<dbReference type="Pfam" id="PF13332">
    <property type="entry name" value="Fil_haemagg_2"/>
    <property type="match status" value="1"/>
</dbReference>
<reference evidence="2 3" key="1">
    <citation type="submission" date="2024-06" db="EMBL/GenBank/DDBJ databases">
        <title>Genomic Encyclopedia of Type Strains, Phase IV (KMG-IV): sequencing the most valuable type-strain genomes for metagenomic binning, comparative biology and taxonomic classification.</title>
        <authorList>
            <person name="Goeker M."/>
        </authorList>
    </citation>
    <scope>NUCLEOTIDE SEQUENCE [LARGE SCALE GENOMIC DNA]</scope>
    <source>
        <strain evidence="2 3">DSM 23649</strain>
    </source>
</reference>
<dbReference type="EMBL" id="JBEPLI010000025">
    <property type="protein sequence ID" value="MET3590406.1"/>
    <property type="molecule type" value="Genomic_DNA"/>
</dbReference>
<feature type="compositionally biased region" description="Polar residues" evidence="1">
    <location>
        <begin position="8"/>
        <end position="31"/>
    </location>
</feature>
<dbReference type="Proteomes" id="UP001549086">
    <property type="component" value="Unassembled WGS sequence"/>
</dbReference>
<evidence type="ECO:0000256" key="1">
    <source>
        <dbReference type="SAM" id="MobiDB-lite"/>
    </source>
</evidence>
<feature type="compositionally biased region" description="Polar residues" evidence="1">
    <location>
        <begin position="42"/>
        <end position="74"/>
    </location>
</feature>
<evidence type="ECO:0000313" key="2">
    <source>
        <dbReference type="EMBL" id="MET3590406.1"/>
    </source>
</evidence>
<name>A0ABV2HIM8_9HYPH</name>
<feature type="region of interest" description="Disordered" evidence="1">
    <location>
        <begin position="126"/>
        <end position="149"/>
    </location>
</feature>
<sequence>MEAGQHITFESVQNTQSTENNIESTSVNVGTNYGVGGAGARGNSSFNQGESSSEAVQQKNSHIVGTNTVHTSSGENTTLAGAVVSGNRVEVEIGGDFTVASFSDTGQTSSKQKSVSVGFGGSKIFDAGATSTSSQKDQSSSDYRSVVEQSGVKAGEGGFGITVKD</sequence>
<accession>A0ABV2HIM8</accession>
<evidence type="ECO:0000313" key="3">
    <source>
        <dbReference type="Proteomes" id="UP001549086"/>
    </source>
</evidence>
<feature type="compositionally biased region" description="Low complexity" evidence="1">
    <location>
        <begin position="130"/>
        <end position="142"/>
    </location>
</feature>
<organism evidence="2 3">
    <name type="scientific">Bartonella silvatica</name>
    <dbReference type="NCBI Taxonomy" id="357760"/>
    <lineage>
        <taxon>Bacteria</taxon>
        <taxon>Pseudomonadati</taxon>
        <taxon>Pseudomonadota</taxon>
        <taxon>Alphaproteobacteria</taxon>
        <taxon>Hyphomicrobiales</taxon>
        <taxon>Bartonellaceae</taxon>
        <taxon>Bartonella</taxon>
    </lineage>
</organism>
<feature type="region of interest" description="Disordered" evidence="1">
    <location>
        <begin position="1"/>
        <end position="74"/>
    </location>
</feature>
<gene>
    <name evidence="2" type="ORF">ABID23_001514</name>
</gene>
<keyword evidence="3" id="KW-1185">Reference proteome</keyword>